<evidence type="ECO:0000256" key="1">
    <source>
        <dbReference type="SAM" id="Phobius"/>
    </source>
</evidence>
<evidence type="ECO:0000313" key="4">
    <source>
        <dbReference type="Proteomes" id="UP000321504"/>
    </source>
</evidence>
<dbReference type="EMBL" id="VRMQ01000003">
    <property type="protein sequence ID" value="TXN15355.1"/>
    <property type="molecule type" value="Genomic_DNA"/>
</dbReference>
<evidence type="ECO:0000313" key="2">
    <source>
        <dbReference type="EMBL" id="QHH09998.1"/>
    </source>
</evidence>
<keyword evidence="1" id="KW-1133">Transmembrane helix</keyword>
<name>A0A7Z2RMA7_VIBPH</name>
<feature type="transmembrane region" description="Helical" evidence="1">
    <location>
        <begin position="37"/>
        <end position="56"/>
    </location>
</feature>
<sequence length="60" mass="7247">MRAIVNVNPRDFTLFLLQKKHLLRESAPKYANLLFRLLKPFPFFWFCFLSLEVYVIQSLI</sequence>
<dbReference type="Proteomes" id="UP000464718">
    <property type="component" value="Chromosome i"/>
</dbReference>
<gene>
    <name evidence="2" type="ORF">EHC69_11860</name>
    <name evidence="3" type="ORF">FVP01_15450</name>
</gene>
<keyword evidence="1" id="KW-0472">Membrane</keyword>
<evidence type="ECO:0000313" key="3">
    <source>
        <dbReference type="EMBL" id="TXN15355.1"/>
    </source>
</evidence>
<proteinExistence type="predicted"/>
<dbReference type="AlphaFoldDB" id="A0A7Z2RMA7"/>
<dbReference type="EMBL" id="CP034298">
    <property type="protein sequence ID" value="QHH09998.1"/>
    <property type="molecule type" value="Genomic_DNA"/>
</dbReference>
<keyword evidence="1" id="KW-0812">Transmembrane</keyword>
<protein>
    <submittedName>
        <fullName evidence="3">Uncharacterized protein</fullName>
    </submittedName>
</protein>
<accession>A0A7Z2RMA7</accession>
<organism evidence="3 4">
    <name type="scientific">Vibrio parahaemolyticus</name>
    <dbReference type="NCBI Taxonomy" id="670"/>
    <lineage>
        <taxon>Bacteria</taxon>
        <taxon>Pseudomonadati</taxon>
        <taxon>Pseudomonadota</taxon>
        <taxon>Gammaproteobacteria</taxon>
        <taxon>Vibrionales</taxon>
        <taxon>Vibrionaceae</taxon>
        <taxon>Vibrio</taxon>
    </lineage>
</organism>
<dbReference type="Proteomes" id="UP000321504">
    <property type="component" value="Unassembled WGS sequence"/>
</dbReference>
<reference evidence="2 5" key="1">
    <citation type="submission" date="2018-12" db="EMBL/GenBank/DDBJ databases">
        <title>Genomic insights into the evolutionary origins and pathogenicity of five Vibrio parahaemolyticus strains isolated from the shrimp with acute hepatopancreatic necrosis disease (AHPND).</title>
        <authorList>
            <person name="Yang Q."/>
            <person name="Dong X."/>
            <person name="Xie G."/>
            <person name="Fu S."/>
            <person name="Zou P."/>
            <person name="Sun J."/>
            <person name="Wang Y."/>
            <person name="Huang J."/>
        </authorList>
    </citation>
    <scope>NUCLEOTIDE SEQUENCE [LARGE SCALE GENOMIC DNA]</scope>
    <source>
        <strain evidence="2 5">20160303005-1</strain>
    </source>
</reference>
<evidence type="ECO:0000313" key="5">
    <source>
        <dbReference type="Proteomes" id="UP000464718"/>
    </source>
</evidence>
<reference evidence="3 4" key="2">
    <citation type="submission" date="2019-08" db="EMBL/GenBank/DDBJ databases">
        <title>Emerging of two pre-pandemic pathogenic O4:KUT lineages of Vibrio parahaemolyticus in coastal eastern China.</title>
        <authorList>
            <person name="Yu H."/>
        </authorList>
    </citation>
    <scope>NUCLEOTIDE SEQUENCE [LARGE SCALE GENOMIC DNA]</scope>
    <source>
        <strain evidence="3 4">HZ17-383</strain>
    </source>
</reference>